<dbReference type="GO" id="GO:0022857">
    <property type="term" value="F:transmembrane transporter activity"/>
    <property type="evidence" value="ECO:0007669"/>
    <property type="project" value="TreeGrafter"/>
</dbReference>
<accession>A0A368G3M7</accession>
<feature type="transmembrane region" description="Helical" evidence="5">
    <location>
        <begin position="108"/>
        <end position="133"/>
    </location>
</feature>
<dbReference type="Proteomes" id="UP000252519">
    <property type="component" value="Unassembled WGS sequence"/>
</dbReference>
<dbReference type="Gene3D" id="1.20.1250.20">
    <property type="entry name" value="MFS general substrate transporter like domains"/>
    <property type="match status" value="1"/>
</dbReference>
<feature type="transmembrane region" description="Helical" evidence="5">
    <location>
        <begin position="199"/>
        <end position="222"/>
    </location>
</feature>
<evidence type="ECO:0008006" key="8">
    <source>
        <dbReference type="Google" id="ProtNLM"/>
    </source>
</evidence>
<dbReference type="SUPFAM" id="SSF103473">
    <property type="entry name" value="MFS general substrate transporter"/>
    <property type="match status" value="1"/>
</dbReference>
<evidence type="ECO:0000256" key="3">
    <source>
        <dbReference type="ARBA" id="ARBA00022989"/>
    </source>
</evidence>
<comment type="subcellular location">
    <subcellularLocation>
        <location evidence="1">Membrane</location>
        <topology evidence="1">Multi-pass membrane protein</topology>
    </subcellularLocation>
</comment>
<dbReference type="PANTHER" id="PTHR23507:SF6">
    <property type="entry name" value="PROTON-COUPLED FOLATE TRANSPORTER"/>
    <property type="match status" value="1"/>
</dbReference>
<dbReference type="PANTHER" id="PTHR23507">
    <property type="entry name" value="ZGC:174356"/>
    <property type="match status" value="1"/>
</dbReference>
<dbReference type="EMBL" id="JOJR01000436">
    <property type="protein sequence ID" value="RCN37889.1"/>
    <property type="molecule type" value="Genomic_DNA"/>
</dbReference>
<name>A0A368G3M7_ANCCA</name>
<proteinExistence type="predicted"/>
<feature type="transmembrane region" description="Helical" evidence="5">
    <location>
        <begin position="228"/>
        <end position="254"/>
    </location>
</feature>
<reference evidence="6 7" key="1">
    <citation type="submission" date="2014-10" db="EMBL/GenBank/DDBJ databases">
        <title>Draft genome of the hookworm Ancylostoma caninum.</title>
        <authorList>
            <person name="Mitreva M."/>
        </authorList>
    </citation>
    <scope>NUCLEOTIDE SEQUENCE [LARGE SCALE GENOMIC DNA]</scope>
    <source>
        <strain evidence="6 7">Baltimore</strain>
    </source>
</reference>
<evidence type="ECO:0000256" key="2">
    <source>
        <dbReference type="ARBA" id="ARBA00022692"/>
    </source>
</evidence>
<evidence type="ECO:0000313" key="7">
    <source>
        <dbReference type="Proteomes" id="UP000252519"/>
    </source>
</evidence>
<dbReference type="OrthoDB" id="419734at2759"/>
<sequence>MPGVYLSLIRKKNFFLSKIPVFIGQNNSHASPSGSADIQVEQPKSLATKLRDNVCAIGEVLLQKRPGWTRCCLIMSLFFVMVEFLALDQSLLFLLVKRKPFSWSDKVFSYFSLLRGLLFSLGMVICPLLLTLVHWLGKDSLMIIIGIAASAASFFLIAAAHTTEEIFLTAVFTIFCGAIGPGYRSFLPRMVPKEQTARLLTICSMIMAFCPMMSAAVFNSIFTASMEWWPGFAFFVGGVLQLLVVIGQGGIHILMRPQWLLEKRLKAQIMTHSLTVGGDIGRNDGDIASTSTVVSDLHSGALEEQRNTSYPR</sequence>
<keyword evidence="2 5" id="KW-0812">Transmembrane</keyword>
<dbReference type="AlphaFoldDB" id="A0A368G3M7"/>
<feature type="transmembrane region" description="Helical" evidence="5">
    <location>
        <begin position="166"/>
        <end position="187"/>
    </location>
</feature>
<feature type="transmembrane region" description="Helical" evidence="5">
    <location>
        <begin position="71"/>
        <end position="96"/>
    </location>
</feature>
<evidence type="ECO:0000256" key="5">
    <source>
        <dbReference type="SAM" id="Phobius"/>
    </source>
</evidence>
<feature type="transmembrane region" description="Helical" evidence="5">
    <location>
        <begin position="140"/>
        <end position="160"/>
    </location>
</feature>
<organism evidence="6 7">
    <name type="scientific">Ancylostoma caninum</name>
    <name type="common">Dog hookworm</name>
    <dbReference type="NCBI Taxonomy" id="29170"/>
    <lineage>
        <taxon>Eukaryota</taxon>
        <taxon>Metazoa</taxon>
        <taxon>Ecdysozoa</taxon>
        <taxon>Nematoda</taxon>
        <taxon>Chromadorea</taxon>
        <taxon>Rhabditida</taxon>
        <taxon>Rhabditina</taxon>
        <taxon>Rhabditomorpha</taxon>
        <taxon>Strongyloidea</taxon>
        <taxon>Ancylostomatidae</taxon>
        <taxon>Ancylostomatinae</taxon>
        <taxon>Ancylostoma</taxon>
    </lineage>
</organism>
<evidence type="ECO:0000256" key="1">
    <source>
        <dbReference type="ARBA" id="ARBA00004141"/>
    </source>
</evidence>
<evidence type="ECO:0000256" key="4">
    <source>
        <dbReference type="ARBA" id="ARBA00023136"/>
    </source>
</evidence>
<dbReference type="GO" id="GO:0016020">
    <property type="term" value="C:membrane"/>
    <property type="evidence" value="ECO:0007669"/>
    <property type="project" value="UniProtKB-SubCell"/>
</dbReference>
<keyword evidence="4 5" id="KW-0472">Membrane</keyword>
<comment type="caution">
    <text evidence="6">The sequence shown here is derived from an EMBL/GenBank/DDBJ whole genome shotgun (WGS) entry which is preliminary data.</text>
</comment>
<keyword evidence="7" id="KW-1185">Reference proteome</keyword>
<protein>
    <recommendedName>
        <fullName evidence="8">Major facilitator superfamily (MFS) profile domain-containing protein</fullName>
    </recommendedName>
</protein>
<gene>
    <name evidence="6" type="ORF">ANCCAN_16218</name>
</gene>
<evidence type="ECO:0000313" key="6">
    <source>
        <dbReference type="EMBL" id="RCN37889.1"/>
    </source>
</evidence>
<keyword evidence="3 5" id="KW-1133">Transmembrane helix</keyword>
<dbReference type="InterPro" id="IPR036259">
    <property type="entry name" value="MFS_trans_sf"/>
</dbReference>